<dbReference type="Proteomes" id="UP001172155">
    <property type="component" value="Unassembled WGS sequence"/>
</dbReference>
<gene>
    <name evidence="2" type="ORF">B0T18DRAFT_411218</name>
</gene>
<evidence type="ECO:0000313" key="2">
    <source>
        <dbReference type="EMBL" id="KAK0746272.1"/>
    </source>
</evidence>
<name>A0AA40EVX7_9PEZI</name>
<reference evidence="2" key="1">
    <citation type="submission" date="2023-06" db="EMBL/GenBank/DDBJ databases">
        <title>Genome-scale phylogeny and comparative genomics of the fungal order Sordariales.</title>
        <authorList>
            <consortium name="Lawrence Berkeley National Laboratory"/>
            <person name="Hensen N."/>
            <person name="Bonometti L."/>
            <person name="Westerberg I."/>
            <person name="Brannstrom I.O."/>
            <person name="Guillou S."/>
            <person name="Cros-Aarteil S."/>
            <person name="Calhoun S."/>
            <person name="Haridas S."/>
            <person name="Kuo A."/>
            <person name="Mondo S."/>
            <person name="Pangilinan J."/>
            <person name="Riley R."/>
            <person name="LaButti K."/>
            <person name="Andreopoulos B."/>
            <person name="Lipzen A."/>
            <person name="Chen C."/>
            <person name="Yanf M."/>
            <person name="Daum C."/>
            <person name="Ng V."/>
            <person name="Clum A."/>
            <person name="Steindorff A."/>
            <person name="Ohm R."/>
            <person name="Martin F."/>
            <person name="Silar P."/>
            <person name="Natvig D."/>
            <person name="Lalanne C."/>
            <person name="Gautier V."/>
            <person name="Ament-velasquez S.L."/>
            <person name="Kruys A."/>
            <person name="Hutchinson M.I."/>
            <person name="Powell A.J."/>
            <person name="Barry K."/>
            <person name="Miller A.N."/>
            <person name="Grigoriev I.V."/>
            <person name="Debuchy R."/>
            <person name="Gladieux P."/>
            <person name="Thoren M.H."/>
            <person name="Johannesson H."/>
        </authorList>
    </citation>
    <scope>NUCLEOTIDE SEQUENCE</scope>
    <source>
        <strain evidence="2">SMH3187-1</strain>
    </source>
</reference>
<proteinExistence type="predicted"/>
<keyword evidence="1" id="KW-0732">Signal</keyword>
<protein>
    <recommendedName>
        <fullName evidence="4">Secreted protein</fullName>
    </recommendedName>
</protein>
<comment type="caution">
    <text evidence="2">The sequence shown here is derived from an EMBL/GenBank/DDBJ whole genome shotgun (WGS) entry which is preliminary data.</text>
</comment>
<dbReference type="AlphaFoldDB" id="A0AA40EVX7"/>
<accession>A0AA40EVX7</accession>
<feature type="chain" id="PRO_5041325153" description="Secreted protein" evidence="1">
    <location>
        <begin position="18"/>
        <end position="76"/>
    </location>
</feature>
<evidence type="ECO:0000256" key="1">
    <source>
        <dbReference type="SAM" id="SignalP"/>
    </source>
</evidence>
<dbReference type="EMBL" id="JAUKUD010000004">
    <property type="protein sequence ID" value="KAK0746272.1"/>
    <property type="molecule type" value="Genomic_DNA"/>
</dbReference>
<feature type="signal peptide" evidence="1">
    <location>
        <begin position="1"/>
        <end position="17"/>
    </location>
</feature>
<evidence type="ECO:0000313" key="3">
    <source>
        <dbReference type="Proteomes" id="UP001172155"/>
    </source>
</evidence>
<sequence length="76" mass="8178">MWACGGFLSSLVHQAGAIRDGCGEVDRQPKRLRAPMPSFTAVGCFSGRLRGSGSWTHRSECPSRSVNKKIAAVMGR</sequence>
<evidence type="ECO:0008006" key="4">
    <source>
        <dbReference type="Google" id="ProtNLM"/>
    </source>
</evidence>
<keyword evidence="3" id="KW-1185">Reference proteome</keyword>
<organism evidence="2 3">
    <name type="scientific">Schizothecium vesticola</name>
    <dbReference type="NCBI Taxonomy" id="314040"/>
    <lineage>
        <taxon>Eukaryota</taxon>
        <taxon>Fungi</taxon>
        <taxon>Dikarya</taxon>
        <taxon>Ascomycota</taxon>
        <taxon>Pezizomycotina</taxon>
        <taxon>Sordariomycetes</taxon>
        <taxon>Sordariomycetidae</taxon>
        <taxon>Sordariales</taxon>
        <taxon>Schizotheciaceae</taxon>
        <taxon>Schizothecium</taxon>
    </lineage>
</organism>